<dbReference type="PANTHER" id="PTHR43433:SF5">
    <property type="entry name" value="AB HYDROLASE-1 DOMAIN-CONTAINING PROTEIN"/>
    <property type="match status" value="1"/>
</dbReference>
<protein>
    <recommendedName>
        <fullName evidence="1">AB hydrolase-1 domain-containing protein</fullName>
    </recommendedName>
</protein>
<dbReference type="InterPro" id="IPR000073">
    <property type="entry name" value="AB_hydrolase_1"/>
</dbReference>
<dbReference type="Pfam" id="PF00561">
    <property type="entry name" value="Abhydrolase_1"/>
    <property type="match status" value="1"/>
</dbReference>
<dbReference type="SUPFAM" id="SSF53474">
    <property type="entry name" value="alpha/beta-Hydrolases"/>
    <property type="match status" value="1"/>
</dbReference>
<reference evidence="3" key="1">
    <citation type="journal article" date="2019" name="Int. J. Syst. Evol. Microbiol.">
        <title>The Global Catalogue of Microorganisms (GCM) 10K type strain sequencing project: providing services to taxonomists for standard genome sequencing and annotation.</title>
        <authorList>
            <consortium name="The Broad Institute Genomics Platform"/>
            <consortium name="The Broad Institute Genome Sequencing Center for Infectious Disease"/>
            <person name="Wu L."/>
            <person name="Ma J."/>
        </authorList>
    </citation>
    <scope>NUCLEOTIDE SEQUENCE [LARGE SCALE GENOMIC DNA]</scope>
    <source>
        <strain evidence="3">JCM 3146</strain>
    </source>
</reference>
<evidence type="ECO:0000313" key="2">
    <source>
        <dbReference type="EMBL" id="GAA0359768.1"/>
    </source>
</evidence>
<dbReference type="InterPro" id="IPR050471">
    <property type="entry name" value="AB_hydrolase"/>
</dbReference>
<dbReference type="RefSeq" id="WP_252803887.1">
    <property type="nucleotide sequence ID" value="NZ_BAAABM010000053.1"/>
</dbReference>
<dbReference type="EMBL" id="BAAABM010000053">
    <property type="protein sequence ID" value="GAA0359768.1"/>
    <property type="molecule type" value="Genomic_DNA"/>
</dbReference>
<sequence>MQADLRRGLAFVRPVGRTRESAVEPDLPPARVLALPRRGEVTVRVVEGPAPVLLLHGWALTADVNFCHLMPHLSQGMVAMDHHGHGHGPDRPGRFRIEAAADDQAALLDALGIDEVVVCGYSLGGPVALELARRHPDRVAGLVLQSTALRFDSPADRVTRPLLKALRPLTRFDVGRTAPLRYFSDTRKRSAETARLWPWLRRELVRAHPRAIIDTMLAEYEFDFRRHAPQLAGLPTAVVVTTRDRAVPPDDQYAMARRLDAEVLEIDDDHDVFLADPETYVATTLEAIRRVTT</sequence>
<dbReference type="Proteomes" id="UP001501822">
    <property type="component" value="Unassembled WGS sequence"/>
</dbReference>
<dbReference type="PANTHER" id="PTHR43433">
    <property type="entry name" value="HYDROLASE, ALPHA/BETA FOLD FAMILY PROTEIN"/>
    <property type="match status" value="1"/>
</dbReference>
<accession>A0ABP3H350</accession>
<keyword evidence="3" id="KW-1185">Reference proteome</keyword>
<name>A0ABP3H350_9ACTN</name>
<proteinExistence type="predicted"/>
<gene>
    <name evidence="2" type="ORF">GCM10010151_56940</name>
</gene>
<dbReference type="Gene3D" id="3.40.50.1820">
    <property type="entry name" value="alpha/beta hydrolase"/>
    <property type="match status" value="1"/>
</dbReference>
<comment type="caution">
    <text evidence="2">The sequence shown here is derived from an EMBL/GenBank/DDBJ whole genome shotgun (WGS) entry which is preliminary data.</text>
</comment>
<dbReference type="PRINTS" id="PR00111">
    <property type="entry name" value="ABHYDROLASE"/>
</dbReference>
<evidence type="ECO:0000259" key="1">
    <source>
        <dbReference type="Pfam" id="PF00561"/>
    </source>
</evidence>
<feature type="domain" description="AB hydrolase-1" evidence="1">
    <location>
        <begin position="51"/>
        <end position="275"/>
    </location>
</feature>
<evidence type="ECO:0000313" key="3">
    <source>
        <dbReference type="Proteomes" id="UP001501822"/>
    </source>
</evidence>
<organism evidence="2 3">
    <name type="scientific">Actinoallomurus spadix</name>
    <dbReference type="NCBI Taxonomy" id="79912"/>
    <lineage>
        <taxon>Bacteria</taxon>
        <taxon>Bacillati</taxon>
        <taxon>Actinomycetota</taxon>
        <taxon>Actinomycetes</taxon>
        <taxon>Streptosporangiales</taxon>
        <taxon>Thermomonosporaceae</taxon>
        <taxon>Actinoallomurus</taxon>
    </lineage>
</organism>
<dbReference type="InterPro" id="IPR029058">
    <property type="entry name" value="AB_hydrolase_fold"/>
</dbReference>